<dbReference type="Pfam" id="PF06080">
    <property type="entry name" value="DUF938"/>
    <property type="match status" value="1"/>
</dbReference>
<proteinExistence type="predicted"/>
<dbReference type="InterPro" id="IPR010342">
    <property type="entry name" value="DUF938"/>
</dbReference>
<dbReference type="Gene3D" id="3.40.50.150">
    <property type="entry name" value="Vaccinia Virus protein VP39"/>
    <property type="match status" value="1"/>
</dbReference>
<dbReference type="STRING" id="481446.NIT7645_03478"/>
<dbReference type="RefSeq" id="WP_050673941.1">
    <property type="nucleotide sequence ID" value="NZ_CVRL01000037.1"/>
</dbReference>
<evidence type="ECO:0000313" key="2">
    <source>
        <dbReference type="Proteomes" id="UP000043764"/>
    </source>
</evidence>
<sequence length="227" mass="24154">MAVRSVPGAASVVAPADDATSPKLFSPSAARNLAPLADLIAAIAPAVRPDRPQPKALEIASGTGQHITGFAARCPHILWQPSEVDPLRRASIDAHVRDQASPNIAPALHLDATETDWPAGLGRYDLITLCNLLHLISAPEARTLIEGAARHLAPGGRLMIYGPFMRAGELTSEGDRSFHAKLTAHDPDVGYKDDFDVMDWMQAQGLEMAEVVEMPANNLALIAVKPA</sequence>
<dbReference type="CDD" id="cd02440">
    <property type="entry name" value="AdoMet_MTases"/>
    <property type="match status" value="1"/>
</dbReference>
<dbReference type="SUPFAM" id="SSF53335">
    <property type="entry name" value="S-adenosyl-L-methionine-dependent methyltransferases"/>
    <property type="match status" value="1"/>
</dbReference>
<gene>
    <name evidence="1" type="ORF">NIT7321_02995</name>
</gene>
<dbReference type="EMBL" id="CVRL01000037">
    <property type="protein sequence ID" value="CRL12123.1"/>
    <property type="molecule type" value="Genomic_DNA"/>
</dbReference>
<keyword evidence="2" id="KW-1185">Reference proteome</keyword>
<evidence type="ECO:0000313" key="1">
    <source>
        <dbReference type="EMBL" id="CRL12123.1"/>
    </source>
</evidence>
<dbReference type="PANTHER" id="PTHR20974:SF0">
    <property type="entry name" value="UPF0585 PROTEIN CG18661"/>
    <property type="match status" value="1"/>
</dbReference>
<evidence type="ECO:0008006" key="3">
    <source>
        <dbReference type="Google" id="ProtNLM"/>
    </source>
</evidence>
<protein>
    <recommendedName>
        <fullName evidence="3">Methyltransferase domain protein</fullName>
    </recommendedName>
</protein>
<accession>A0A0H5D604</accession>
<dbReference type="PANTHER" id="PTHR20974">
    <property type="entry name" value="UPF0585 PROTEIN CG18661"/>
    <property type="match status" value="1"/>
</dbReference>
<dbReference type="InterPro" id="IPR029063">
    <property type="entry name" value="SAM-dependent_MTases_sf"/>
</dbReference>
<organism evidence="1 2">
    <name type="scientific">Phaeobacter italicus</name>
    <dbReference type="NCBI Taxonomy" id="481446"/>
    <lineage>
        <taxon>Bacteria</taxon>
        <taxon>Pseudomonadati</taxon>
        <taxon>Pseudomonadota</taxon>
        <taxon>Alphaproteobacteria</taxon>
        <taxon>Rhodobacterales</taxon>
        <taxon>Roseobacteraceae</taxon>
        <taxon>Phaeobacter</taxon>
    </lineage>
</organism>
<dbReference type="AlphaFoldDB" id="A0A0H5D604"/>
<name>A0A0H5D604_9RHOB</name>
<reference evidence="2" key="1">
    <citation type="submission" date="2015-05" db="EMBL/GenBank/DDBJ databases">
        <authorList>
            <person name="Rodrigo-Torres Lidia"/>
            <person name="Arahal R.David."/>
        </authorList>
    </citation>
    <scope>NUCLEOTIDE SEQUENCE [LARGE SCALE GENOMIC DNA]</scope>
    <source>
        <strain evidence="2">CECT 7321</strain>
    </source>
</reference>
<dbReference type="Proteomes" id="UP000043764">
    <property type="component" value="Unassembled WGS sequence"/>
</dbReference>